<feature type="region of interest" description="Disordered" evidence="1">
    <location>
        <begin position="147"/>
        <end position="171"/>
    </location>
</feature>
<organism evidence="2 3">
    <name type="scientific">Alosa alosa</name>
    <name type="common">allis shad</name>
    <dbReference type="NCBI Taxonomy" id="278164"/>
    <lineage>
        <taxon>Eukaryota</taxon>
        <taxon>Metazoa</taxon>
        <taxon>Chordata</taxon>
        <taxon>Craniata</taxon>
        <taxon>Vertebrata</taxon>
        <taxon>Euteleostomi</taxon>
        <taxon>Actinopterygii</taxon>
        <taxon>Neopterygii</taxon>
        <taxon>Teleostei</taxon>
        <taxon>Clupei</taxon>
        <taxon>Clupeiformes</taxon>
        <taxon>Clupeoidei</taxon>
        <taxon>Clupeidae</taxon>
        <taxon>Alosa</taxon>
    </lineage>
</organism>
<feature type="compositionally biased region" description="Basic residues" evidence="1">
    <location>
        <begin position="65"/>
        <end position="78"/>
    </location>
</feature>
<evidence type="ECO:0000313" key="3">
    <source>
        <dbReference type="Proteomes" id="UP000823561"/>
    </source>
</evidence>
<dbReference type="EMBL" id="JADWDJ010000022">
    <property type="protein sequence ID" value="KAG5262282.1"/>
    <property type="molecule type" value="Genomic_DNA"/>
</dbReference>
<sequence length="206" mass="22979">MWAEMAHNQLVSSSTGMSPFKVQNGFQPPLFPDQQRAVAVPSAEAAVAQCRRTLRRARQTLLKMSARHQKQANRRRQRGPSFKVGQKSKKFTPRWTCIHSAKAAGLPPGWTWLAISGGLEGLWTRGALLGSLSRHIMDPGLIRDFHTAHPDRPEPAGAGRQRGGTVRPHTVPHSHHQVETLFARTCYLAFSATCELMSGFTWWSHD</sequence>
<accession>A0AAV6FMF9</accession>
<evidence type="ECO:0000256" key="1">
    <source>
        <dbReference type="SAM" id="MobiDB-lite"/>
    </source>
</evidence>
<dbReference type="Proteomes" id="UP000823561">
    <property type="component" value="Chromosome 22"/>
</dbReference>
<feature type="region of interest" description="Disordered" evidence="1">
    <location>
        <begin position="65"/>
        <end position="88"/>
    </location>
</feature>
<dbReference type="AlphaFoldDB" id="A0AAV6FMF9"/>
<keyword evidence="3" id="KW-1185">Reference proteome</keyword>
<protein>
    <submittedName>
        <fullName evidence="2">Uncharacterized protein</fullName>
    </submittedName>
</protein>
<gene>
    <name evidence="2" type="ORF">AALO_G00273450</name>
</gene>
<comment type="caution">
    <text evidence="2">The sequence shown here is derived from an EMBL/GenBank/DDBJ whole genome shotgun (WGS) entry which is preliminary data.</text>
</comment>
<evidence type="ECO:0000313" key="2">
    <source>
        <dbReference type="EMBL" id="KAG5262282.1"/>
    </source>
</evidence>
<reference evidence="2" key="1">
    <citation type="submission" date="2020-10" db="EMBL/GenBank/DDBJ databases">
        <title>Chromosome-scale genome assembly of the Allis shad, Alosa alosa.</title>
        <authorList>
            <person name="Margot Z."/>
            <person name="Christophe K."/>
            <person name="Cabau C."/>
            <person name="Louis A."/>
            <person name="Berthelot C."/>
            <person name="Parey E."/>
            <person name="Roest Crollius H."/>
            <person name="Montfort J."/>
            <person name="Robinson-Rechavi M."/>
            <person name="Bucao C."/>
            <person name="Bouchez O."/>
            <person name="Gislard M."/>
            <person name="Lluch J."/>
            <person name="Milhes M."/>
            <person name="Lampietro C."/>
            <person name="Lopez Roques C."/>
            <person name="Donnadieu C."/>
            <person name="Braasch I."/>
            <person name="Desvignes T."/>
            <person name="Postlethwait J."/>
            <person name="Bobe J."/>
            <person name="Guiguen Y."/>
        </authorList>
    </citation>
    <scope>NUCLEOTIDE SEQUENCE</scope>
    <source>
        <strain evidence="2">M-15738</strain>
        <tissue evidence="2">Blood</tissue>
    </source>
</reference>
<name>A0AAV6FMF9_9TELE</name>
<proteinExistence type="predicted"/>